<comment type="caution">
    <text evidence="4">The sequence shown here is derived from an EMBL/GenBank/DDBJ whole genome shotgun (WGS) entry which is preliminary data.</text>
</comment>
<proteinExistence type="predicted"/>
<dbReference type="InterPro" id="IPR002173">
    <property type="entry name" value="Carboh/pur_kinase_PfkB_CS"/>
</dbReference>
<dbReference type="Proteomes" id="UP000178490">
    <property type="component" value="Unassembled WGS sequence"/>
</dbReference>
<dbReference type="CDD" id="cd01942">
    <property type="entry name" value="ribokinase_group_A"/>
    <property type="match status" value="1"/>
</dbReference>
<name>A0A1F6NYE4_9BACT</name>
<keyword evidence="1" id="KW-0808">Transferase</keyword>
<dbReference type="PROSITE" id="PS00583">
    <property type="entry name" value="PFKB_KINASES_1"/>
    <property type="match status" value="1"/>
</dbReference>
<evidence type="ECO:0000313" key="5">
    <source>
        <dbReference type="Proteomes" id="UP000178490"/>
    </source>
</evidence>
<reference evidence="4 5" key="1">
    <citation type="journal article" date="2016" name="Nat. Commun.">
        <title>Thousands of microbial genomes shed light on interconnected biogeochemical processes in an aquifer system.</title>
        <authorList>
            <person name="Anantharaman K."/>
            <person name="Brown C.T."/>
            <person name="Hug L.A."/>
            <person name="Sharon I."/>
            <person name="Castelle C.J."/>
            <person name="Probst A.J."/>
            <person name="Thomas B.C."/>
            <person name="Singh A."/>
            <person name="Wilkins M.J."/>
            <person name="Karaoz U."/>
            <person name="Brodie E.L."/>
            <person name="Williams K.H."/>
            <person name="Hubbard S.S."/>
            <person name="Banfield J.F."/>
        </authorList>
    </citation>
    <scope>NUCLEOTIDE SEQUENCE [LARGE SCALE GENOMIC DNA]</scope>
</reference>
<gene>
    <name evidence="4" type="ORF">A2537_02570</name>
</gene>
<dbReference type="PANTHER" id="PTHR10584:SF166">
    <property type="entry name" value="RIBOKINASE"/>
    <property type="match status" value="1"/>
</dbReference>
<dbReference type="Pfam" id="PF00294">
    <property type="entry name" value="PfkB"/>
    <property type="match status" value="1"/>
</dbReference>
<protein>
    <recommendedName>
        <fullName evidence="3">Carbohydrate kinase PfkB domain-containing protein</fullName>
    </recommendedName>
</protein>
<dbReference type="GO" id="GO:0016301">
    <property type="term" value="F:kinase activity"/>
    <property type="evidence" value="ECO:0007669"/>
    <property type="project" value="UniProtKB-KW"/>
</dbReference>
<evidence type="ECO:0000313" key="4">
    <source>
        <dbReference type="EMBL" id="OGH88840.1"/>
    </source>
</evidence>
<accession>A0A1F6NYE4</accession>
<evidence type="ECO:0000259" key="3">
    <source>
        <dbReference type="Pfam" id="PF00294"/>
    </source>
</evidence>
<organism evidence="4 5">
    <name type="scientific">Candidatus Magasanikbacteria bacterium RIFOXYD2_FULL_36_9</name>
    <dbReference type="NCBI Taxonomy" id="1798707"/>
    <lineage>
        <taxon>Bacteria</taxon>
        <taxon>Candidatus Magasanikiibacteriota</taxon>
    </lineage>
</organism>
<dbReference type="Gene3D" id="3.40.1190.20">
    <property type="match status" value="1"/>
</dbReference>
<evidence type="ECO:0000256" key="2">
    <source>
        <dbReference type="ARBA" id="ARBA00022777"/>
    </source>
</evidence>
<dbReference type="SUPFAM" id="SSF53613">
    <property type="entry name" value="Ribokinase-like"/>
    <property type="match status" value="1"/>
</dbReference>
<dbReference type="PANTHER" id="PTHR10584">
    <property type="entry name" value="SUGAR KINASE"/>
    <property type="match status" value="1"/>
</dbReference>
<dbReference type="AlphaFoldDB" id="A0A1F6NYE4"/>
<feature type="domain" description="Carbohydrate kinase PfkB" evidence="3">
    <location>
        <begin position="39"/>
        <end position="293"/>
    </location>
</feature>
<evidence type="ECO:0000256" key="1">
    <source>
        <dbReference type="ARBA" id="ARBA00022679"/>
    </source>
</evidence>
<sequence length="315" mass="35279">MAILVSGSLVYDHIMNFPDSFKNHIMPEQIHILNVCFMVDKLERSWGGTAGNIAFTMKMLGGEPLLLSVLGKDGRDYLEFMNEFGIKTDYILSDKKRATASAYITTDADDNQITAFFGGPLAMAKDKNISEFIKEKFDLAIVSPTDKDVMIQHVKECKEKGVKVIFDPGQQMTAFSEIELKKMISQSEFVIGNDYEIKLLQERTGWNEEEILKNTNVLITTLGEHGSVIKTSDGEIVTAGVCAPLSFDDPTGAGDSYRAGFFVGYEKGLDWKTCAQMGSVAASYAIETYGTQEHKFTKEEFCQRYEKAFKEKLEY</sequence>
<dbReference type="EMBL" id="MFRC01000060">
    <property type="protein sequence ID" value="OGH88840.1"/>
    <property type="molecule type" value="Genomic_DNA"/>
</dbReference>
<dbReference type="InterPro" id="IPR029056">
    <property type="entry name" value="Ribokinase-like"/>
</dbReference>
<keyword evidence="2" id="KW-0418">Kinase</keyword>
<dbReference type="InterPro" id="IPR011611">
    <property type="entry name" value="PfkB_dom"/>
</dbReference>